<comment type="function">
    <text evidence="1">Could be involved in insertion of integral membrane proteins into the membrane.</text>
</comment>
<dbReference type="InterPro" id="IPR002696">
    <property type="entry name" value="Membr_insert_effic_factor_YidD"/>
</dbReference>
<dbReference type="Pfam" id="PF01809">
    <property type="entry name" value="YidD"/>
    <property type="match status" value="1"/>
</dbReference>
<reference evidence="3" key="2">
    <citation type="submission" date="2023-01" db="EMBL/GenBank/DDBJ databases">
        <authorList>
            <person name="Sun Q."/>
            <person name="Evtushenko L."/>
        </authorList>
    </citation>
    <scope>NUCLEOTIDE SEQUENCE</scope>
    <source>
        <strain evidence="3">VKM Ac-1069</strain>
    </source>
</reference>
<organism evidence="3 4">
    <name type="scientific">Pseudonocardia halophobica</name>
    <dbReference type="NCBI Taxonomy" id="29401"/>
    <lineage>
        <taxon>Bacteria</taxon>
        <taxon>Bacillati</taxon>
        <taxon>Actinomycetota</taxon>
        <taxon>Actinomycetes</taxon>
        <taxon>Pseudonocardiales</taxon>
        <taxon>Pseudonocardiaceae</taxon>
        <taxon>Pseudonocardia</taxon>
    </lineage>
</organism>
<dbReference type="NCBIfam" id="TIGR00278">
    <property type="entry name" value="membrane protein insertion efficiency factor YidD"/>
    <property type="match status" value="1"/>
</dbReference>
<evidence type="ECO:0000256" key="2">
    <source>
        <dbReference type="SAM" id="MobiDB-lite"/>
    </source>
</evidence>
<feature type="compositionally biased region" description="Basic and acidic residues" evidence="2">
    <location>
        <begin position="87"/>
        <end position="111"/>
    </location>
</feature>
<evidence type="ECO:0000256" key="1">
    <source>
        <dbReference type="HAMAP-Rule" id="MF_00386"/>
    </source>
</evidence>
<dbReference type="Proteomes" id="UP001143463">
    <property type="component" value="Unassembled WGS sequence"/>
</dbReference>
<evidence type="ECO:0000313" key="4">
    <source>
        <dbReference type="Proteomes" id="UP001143463"/>
    </source>
</evidence>
<name>A0A9W6KVW0_9PSEU</name>
<comment type="similarity">
    <text evidence="1">Belongs to the UPF0161 family.</text>
</comment>
<dbReference type="EMBL" id="BSFQ01000001">
    <property type="protein sequence ID" value="GLL09062.1"/>
    <property type="molecule type" value="Genomic_DNA"/>
</dbReference>
<accession>A0A9W6KVW0</accession>
<dbReference type="PANTHER" id="PTHR33383">
    <property type="entry name" value="MEMBRANE PROTEIN INSERTION EFFICIENCY FACTOR-RELATED"/>
    <property type="match status" value="1"/>
</dbReference>
<sequence>MSPSPAARVLVGAVRVYQRWISPALPPTCRFYPSCSAYALEAVQVHGAARGTWLAVRRLLRCHPWHPGGVDPVPPRAPDQDPEPEEPDRPARPDDRRAADCTEKCEEQAPC</sequence>
<dbReference type="HAMAP" id="MF_00386">
    <property type="entry name" value="UPF0161_YidD"/>
    <property type="match status" value="1"/>
</dbReference>
<dbReference type="SMART" id="SM01234">
    <property type="entry name" value="Haemolytic"/>
    <property type="match status" value="1"/>
</dbReference>
<proteinExistence type="inferred from homology"/>
<keyword evidence="1" id="KW-0472">Membrane</keyword>
<gene>
    <name evidence="3" type="ORF">GCM10017577_02020</name>
</gene>
<protein>
    <recommendedName>
        <fullName evidence="1">Putative membrane protein insertion efficiency factor</fullName>
    </recommendedName>
</protein>
<dbReference type="GO" id="GO:0005886">
    <property type="term" value="C:plasma membrane"/>
    <property type="evidence" value="ECO:0007669"/>
    <property type="project" value="UniProtKB-SubCell"/>
</dbReference>
<comment type="caution">
    <text evidence="3">The sequence shown here is derived from an EMBL/GenBank/DDBJ whole genome shotgun (WGS) entry which is preliminary data.</text>
</comment>
<dbReference type="AlphaFoldDB" id="A0A9W6KVW0"/>
<reference evidence="3" key="1">
    <citation type="journal article" date="2014" name="Int. J. Syst. Evol. Microbiol.">
        <title>Complete genome sequence of Corynebacterium casei LMG S-19264T (=DSM 44701T), isolated from a smear-ripened cheese.</title>
        <authorList>
            <consortium name="US DOE Joint Genome Institute (JGI-PGF)"/>
            <person name="Walter F."/>
            <person name="Albersmeier A."/>
            <person name="Kalinowski J."/>
            <person name="Ruckert C."/>
        </authorList>
    </citation>
    <scope>NUCLEOTIDE SEQUENCE</scope>
    <source>
        <strain evidence="3">VKM Ac-1069</strain>
    </source>
</reference>
<comment type="subcellular location">
    <subcellularLocation>
        <location evidence="1">Cell membrane</location>
        <topology evidence="1">Peripheral membrane protein</topology>
        <orientation evidence="1">Cytoplasmic side</orientation>
    </subcellularLocation>
</comment>
<evidence type="ECO:0000313" key="3">
    <source>
        <dbReference type="EMBL" id="GLL09062.1"/>
    </source>
</evidence>
<feature type="region of interest" description="Disordered" evidence="2">
    <location>
        <begin position="66"/>
        <end position="111"/>
    </location>
</feature>
<dbReference type="PANTHER" id="PTHR33383:SF1">
    <property type="entry name" value="MEMBRANE PROTEIN INSERTION EFFICIENCY FACTOR-RELATED"/>
    <property type="match status" value="1"/>
</dbReference>
<keyword evidence="4" id="KW-1185">Reference proteome</keyword>
<dbReference type="RefSeq" id="WP_081923869.1">
    <property type="nucleotide sequence ID" value="NZ_BAAAUZ010000015.1"/>
</dbReference>
<keyword evidence="1" id="KW-1003">Cell membrane</keyword>